<dbReference type="InterPro" id="IPR005624">
    <property type="entry name" value="PduO/GlcC-like"/>
</dbReference>
<accession>A0A0G3M7K8</accession>
<gene>
    <name evidence="1" type="ORF">OK18_19730</name>
</gene>
<name>A0A0G3M7K8_CHRGL</name>
<evidence type="ECO:0008006" key="3">
    <source>
        <dbReference type="Google" id="ProtNLM"/>
    </source>
</evidence>
<dbReference type="Gene3D" id="3.30.450.150">
    <property type="entry name" value="Haem-degrading domain"/>
    <property type="match status" value="1"/>
</dbReference>
<dbReference type="Pfam" id="PF03928">
    <property type="entry name" value="HbpS-like"/>
    <property type="match status" value="1"/>
</dbReference>
<dbReference type="Proteomes" id="UP000035213">
    <property type="component" value="Chromosome"/>
</dbReference>
<dbReference type="EMBL" id="CP009928">
    <property type="protein sequence ID" value="AKK74545.1"/>
    <property type="molecule type" value="Genomic_DNA"/>
</dbReference>
<reference evidence="1 2" key="1">
    <citation type="submission" date="2014-11" db="EMBL/GenBank/DDBJ databases">
        <authorList>
            <person name="Park G.-S."/>
            <person name="Hong S.-J."/>
            <person name="Jung B.K."/>
            <person name="Khan A.R."/>
            <person name="Kwak Y."/>
            <person name="Shin J.-H."/>
        </authorList>
    </citation>
    <scope>NUCLEOTIDE SEQUENCE [LARGE SCALE GENOMIC DNA]</scope>
    <source>
        <strain evidence="1 2">DSM 27622</strain>
    </source>
</reference>
<dbReference type="SUPFAM" id="SSF143744">
    <property type="entry name" value="GlcG-like"/>
    <property type="match status" value="1"/>
</dbReference>
<dbReference type="KEGG" id="cgn:OK18_19730"/>
<organism evidence="1 2">
    <name type="scientific">Chryseobacterium gallinarum</name>
    <dbReference type="NCBI Taxonomy" id="1324352"/>
    <lineage>
        <taxon>Bacteria</taxon>
        <taxon>Pseudomonadati</taxon>
        <taxon>Bacteroidota</taxon>
        <taxon>Flavobacteriia</taxon>
        <taxon>Flavobacteriales</taxon>
        <taxon>Weeksellaceae</taxon>
        <taxon>Chryseobacterium group</taxon>
        <taxon>Chryseobacterium</taxon>
    </lineage>
</organism>
<dbReference type="AlphaFoldDB" id="A0A0G3M7K8"/>
<dbReference type="InterPro" id="IPR052517">
    <property type="entry name" value="GlcG_carb_metab_protein"/>
</dbReference>
<proteinExistence type="predicted"/>
<protein>
    <recommendedName>
        <fullName evidence="3">Heme-binding protein</fullName>
    </recommendedName>
</protein>
<evidence type="ECO:0000313" key="2">
    <source>
        <dbReference type="Proteomes" id="UP000035213"/>
    </source>
</evidence>
<dbReference type="InterPro" id="IPR038084">
    <property type="entry name" value="PduO/GlcC-like_sf"/>
</dbReference>
<dbReference type="STRING" id="1324352.OK18_19730"/>
<dbReference type="PANTHER" id="PTHR34309">
    <property type="entry name" value="SLR1406 PROTEIN"/>
    <property type="match status" value="1"/>
</dbReference>
<sequence length="167" mass="17568">MNKLTKLILGVLFVLFIGDYHLSAQCVNKSLDLTQNGALKLAEQAKVEAKKMGKNVSVAVVNSSGATILLLKGDNVGVHNTEASRRKAYTSVSTKSASWDLMKKVLSDSSSGNLESMPELLLLGGGVPIWKDGILIGAIGVSGAGGGENDHKIAKEAVEYLGFTIQP</sequence>
<dbReference type="PANTHER" id="PTHR34309:SF1">
    <property type="entry name" value="PROTEIN GLCG"/>
    <property type="match status" value="1"/>
</dbReference>
<dbReference type="RefSeq" id="WP_053329119.1">
    <property type="nucleotide sequence ID" value="NZ_CP009928.1"/>
</dbReference>
<dbReference type="OrthoDB" id="6464887at2"/>
<evidence type="ECO:0000313" key="1">
    <source>
        <dbReference type="EMBL" id="AKK74545.1"/>
    </source>
</evidence>
<dbReference type="PATRIC" id="fig|1324352.5.peg.4144"/>